<dbReference type="InterPro" id="IPR027417">
    <property type="entry name" value="P-loop_NTPase"/>
</dbReference>
<dbReference type="PANTHER" id="PTHR22683">
    <property type="entry name" value="SPORULATION PROTEIN RELATED"/>
    <property type="match status" value="1"/>
</dbReference>
<feature type="region of interest" description="Disordered" evidence="3">
    <location>
        <begin position="154"/>
        <end position="177"/>
    </location>
</feature>
<proteinExistence type="predicted"/>
<dbReference type="Pfam" id="PF01580">
    <property type="entry name" value="FtsK_SpoIIIE"/>
    <property type="match status" value="1"/>
</dbReference>
<dbReference type="PANTHER" id="PTHR22683:SF41">
    <property type="entry name" value="DNA TRANSLOCASE FTSK"/>
    <property type="match status" value="1"/>
</dbReference>
<keyword evidence="1" id="KW-0547">Nucleotide-binding</keyword>
<sequence length="177" mass="18878">MVRHAVEAGDSAAPVTWPRIVVVVDEVAELTVRDLGDDRAARAAQQAATGRLCEIARLGRSVDIHLVCCTQRPDADAVPGQLKANLDGTVAFRVRAAINSFILLGSDKASLLPPHPGRAVFAHETVEEFQAVDCSLEESRQLLLARWGSGEVSPTTGPVSQWWENTCPTSDGLSGPS</sequence>
<comment type="caution">
    <text evidence="5">The sequence shown here is derived from an EMBL/GenBank/DDBJ whole genome shotgun (WGS) entry which is preliminary data.</text>
</comment>
<gene>
    <name evidence="5" type="ORF">B1B_04468</name>
</gene>
<evidence type="ECO:0000256" key="1">
    <source>
        <dbReference type="ARBA" id="ARBA00022741"/>
    </source>
</evidence>
<protein>
    <submittedName>
        <fullName evidence="5">Cell division FtsK/SpoIIIE</fullName>
    </submittedName>
</protein>
<dbReference type="InterPro" id="IPR050206">
    <property type="entry name" value="FtsK/SpoIIIE/SftA"/>
</dbReference>
<reference evidence="5" key="2">
    <citation type="journal article" date="2014" name="ISME J.">
        <title>Microbial stratification in low pH oxic and suboxic macroscopic growths along an acid mine drainage.</title>
        <authorList>
            <person name="Mendez-Garcia C."/>
            <person name="Mesa V."/>
            <person name="Sprenger R.R."/>
            <person name="Richter M."/>
            <person name="Diez M.S."/>
            <person name="Solano J."/>
            <person name="Bargiela R."/>
            <person name="Golyshina O.V."/>
            <person name="Manteca A."/>
            <person name="Ramos J.L."/>
            <person name="Gallego J.R."/>
            <person name="Llorente I."/>
            <person name="Martins Dos Santos V.A."/>
            <person name="Jensen O.N."/>
            <person name="Pelaez A.I."/>
            <person name="Sanchez J."/>
            <person name="Ferrer M."/>
        </authorList>
    </citation>
    <scope>NUCLEOTIDE SEQUENCE</scope>
</reference>
<evidence type="ECO:0000313" key="5">
    <source>
        <dbReference type="EMBL" id="EQD71426.1"/>
    </source>
</evidence>
<evidence type="ECO:0000256" key="3">
    <source>
        <dbReference type="SAM" id="MobiDB-lite"/>
    </source>
</evidence>
<dbReference type="GO" id="GO:0005524">
    <property type="term" value="F:ATP binding"/>
    <property type="evidence" value="ECO:0007669"/>
    <property type="project" value="UniProtKB-KW"/>
</dbReference>
<reference evidence="5" key="1">
    <citation type="submission" date="2013-08" db="EMBL/GenBank/DDBJ databases">
        <authorList>
            <person name="Mendez C."/>
            <person name="Richter M."/>
            <person name="Ferrer M."/>
            <person name="Sanchez J."/>
        </authorList>
    </citation>
    <scope>NUCLEOTIDE SEQUENCE</scope>
</reference>
<organism evidence="5">
    <name type="scientific">mine drainage metagenome</name>
    <dbReference type="NCBI Taxonomy" id="410659"/>
    <lineage>
        <taxon>unclassified sequences</taxon>
        <taxon>metagenomes</taxon>
        <taxon>ecological metagenomes</taxon>
    </lineage>
</organism>
<keyword evidence="5" id="KW-0132">Cell division</keyword>
<evidence type="ECO:0000256" key="2">
    <source>
        <dbReference type="ARBA" id="ARBA00022840"/>
    </source>
</evidence>
<dbReference type="GO" id="GO:0003677">
    <property type="term" value="F:DNA binding"/>
    <property type="evidence" value="ECO:0007669"/>
    <property type="project" value="InterPro"/>
</dbReference>
<keyword evidence="2" id="KW-0067">ATP-binding</keyword>
<dbReference type="AlphaFoldDB" id="T1BEQ0"/>
<dbReference type="GO" id="GO:0051301">
    <property type="term" value="P:cell division"/>
    <property type="evidence" value="ECO:0007669"/>
    <property type="project" value="UniProtKB-KW"/>
</dbReference>
<dbReference type="InterPro" id="IPR002543">
    <property type="entry name" value="FtsK_dom"/>
</dbReference>
<feature type="domain" description="FtsK" evidence="4">
    <location>
        <begin position="8"/>
        <end position="73"/>
    </location>
</feature>
<accession>T1BEQ0</accession>
<keyword evidence="5" id="KW-0131">Cell cycle</keyword>
<dbReference type="Gene3D" id="3.40.50.300">
    <property type="entry name" value="P-loop containing nucleotide triphosphate hydrolases"/>
    <property type="match status" value="1"/>
</dbReference>
<evidence type="ECO:0000259" key="4">
    <source>
        <dbReference type="Pfam" id="PF01580"/>
    </source>
</evidence>
<name>T1BEQ0_9ZZZZ</name>
<dbReference type="EMBL" id="AUZY01002794">
    <property type="protein sequence ID" value="EQD71426.1"/>
    <property type="molecule type" value="Genomic_DNA"/>
</dbReference>